<dbReference type="AlphaFoldDB" id="A0A927HCE1"/>
<accession>A0A927HCE1</accession>
<dbReference type="SUPFAM" id="SSF56300">
    <property type="entry name" value="Metallo-dependent phosphatases"/>
    <property type="match status" value="1"/>
</dbReference>
<gene>
    <name evidence="2" type="ORF">IEO70_14330</name>
</gene>
<dbReference type="GO" id="GO:0005737">
    <property type="term" value="C:cytoplasm"/>
    <property type="evidence" value="ECO:0007669"/>
    <property type="project" value="TreeGrafter"/>
</dbReference>
<dbReference type="PROSITE" id="PS00125">
    <property type="entry name" value="SER_THR_PHOSPHATASE"/>
    <property type="match status" value="1"/>
</dbReference>
<keyword evidence="3" id="KW-1185">Reference proteome</keyword>
<comment type="caution">
    <text evidence="2">The sequence shown here is derived from an EMBL/GenBank/DDBJ whole genome shotgun (WGS) entry which is preliminary data.</text>
</comment>
<sequence>MERAFVISDIHGCYEQFAELLENWDKSMKLFILGDLIDRGEASKRVVQKVMELKADYHDQVTVLKGNHEDMFLNFLHNPEKMGALYFFNGGGATVKDMINEPFILHRSSTELARLIKERAGGEVDFIRQLPLYEEFGNVLFVHAGIDPKMEDWRNSSEECFLWTRDMIKHPNQTGKTIIYGHTPTQMIHSDKSSGIWVSDDQSYINIDGGCAYGGQLNAIVVNENGEIEQTYQTVR</sequence>
<dbReference type="CDD" id="cd00144">
    <property type="entry name" value="MPP_PPP_family"/>
    <property type="match status" value="1"/>
</dbReference>
<feature type="domain" description="Serine/threonine specific protein phosphatases" evidence="1">
    <location>
        <begin position="64"/>
        <end position="69"/>
    </location>
</feature>
<dbReference type="InterPro" id="IPR050126">
    <property type="entry name" value="Ap4A_hydrolase"/>
</dbReference>
<dbReference type="Gene3D" id="3.60.21.10">
    <property type="match status" value="1"/>
</dbReference>
<evidence type="ECO:0000313" key="3">
    <source>
        <dbReference type="Proteomes" id="UP000602076"/>
    </source>
</evidence>
<evidence type="ECO:0000313" key="2">
    <source>
        <dbReference type="EMBL" id="MBD3109522.1"/>
    </source>
</evidence>
<dbReference type="GO" id="GO:0016791">
    <property type="term" value="F:phosphatase activity"/>
    <property type="evidence" value="ECO:0007669"/>
    <property type="project" value="TreeGrafter"/>
</dbReference>
<dbReference type="PANTHER" id="PTHR42850">
    <property type="entry name" value="METALLOPHOSPHOESTERASE"/>
    <property type="match status" value="1"/>
</dbReference>
<proteinExistence type="predicted"/>
<dbReference type="GO" id="GO:0008803">
    <property type="term" value="F:bis(5'-nucleosyl)-tetraphosphatase (symmetrical) activity"/>
    <property type="evidence" value="ECO:0007669"/>
    <property type="project" value="TreeGrafter"/>
</dbReference>
<evidence type="ECO:0000259" key="1">
    <source>
        <dbReference type="PROSITE" id="PS00125"/>
    </source>
</evidence>
<dbReference type="InterPro" id="IPR006186">
    <property type="entry name" value="Ser/Thr-sp_prot-phosphatase"/>
</dbReference>
<dbReference type="EMBL" id="JACXSI010000036">
    <property type="protein sequence ID" value="MBD3109522.1"/>
    <property type="molecule type" value="Genomic_DNA"/>
</dbReference>
<dbReference type="GO" id="GO:0110154">
    <property type="term" value="P:RNA decapping"/>
    <property type="evidence" value="ECO:0007669"/>
    <property type="project" value="TreeGrafter"/>
</dbReference>
<reference evidence="2" key="1">
    <citation type="submission" date="2020-09" db="EMBL/GenBank/DDBJ databases">
        <title>Bacillus faecalis sp. nov., a moderately halophilic bacterium isolated from cow faeces.</title>
        <authorList>
            <person name="Jiang L."/>
            <person name="Lee J."/>
        </authorList>
    </citation>
    <scope>NUCLEOTIDE SEQUENCE</scope>
    <source>
        <strain evidence="2">AGMB 02131</strain>
    </source>
</reference>
<dbReference type="InterPro" id="IPR029052">
    <property type="entry name" value="Metallo-depent_PP-like"/>
</dbReference>
<dbReference type="InterPro" id="IPR004843">
    <property type="entry name" value="Calcineurin-like_PHP"/>
</dbReference>
<dbReference type="RefSeq" id="WP_190999060.1">
    <property type="nucleotide sequence ID" value="NZ_JACXSI010000036.1"/>
</dbReference>
<dbReference type="Pfam" id="PF00149">
    <property type="entry name" value="Metallophos"/>
    <property type="match status" value="1"/>
</dbReference>
<organism evidence="2 3">
    <name type="scientific">Peribacillus faecalis</name>
    <dbReference type="NCBI Taxonomy" id="2772559"/>
    <lineage>
        <taxon>Bacteria</taxon>
        <taxon>Bacillati</taxon>
        <taxon>Bacillota</taxon>
        <taxon>Bacilli</taxon>
        <taxon>Bacillales</taxon>
        <taxon>Bacillaceae</taxon>
        <taxon>Peribacillus</taxon>
    </lineage>
</organism>
<protein>
    <submittedName>
        <fullName evidence="2">Serine/threonine protein phosphatase</fullName>
    </submittedName>
</protein>
<name>A0A927HCE1_9BACI</name>
<dbReference type="Proteomes" id="UP000602076">
    <property type="component" value="Unassembled WGS sequence"/>
</dbReference>
<dbReference type="PANTHER" id="PTHR42850:SF4">
    <property type="entry name" value="ZINC-DEPENDENT ENDOPOLYPHOSPHATASE"/>
    <property type="match status" value="1"/>
</dbReference>